<name>A0ABS5T3C6_9GAMM</name>
<organism evidence="2 3">
    <name type="scientific">Rosenbergiella australiborealis</name>
    <dbReference type="NCBI Taxonomy" id="1544696"/>
    <lineage>
        <taxon>Bacteria</taxon>
        <taxon>Pseudomonadati</taxon>
        <taxon>Pseudomonadota</taxon>
        <taxon>Gammaproteobacteria</taxon>
        <taxon>Enterobacterales</taxon>
        <taxon>Erwiniaceae</taxon>
        <taxon>Rosenbergiella</taxon>
    </lineage>
</organism>
<protein>
    <recommendedName>
        <fullName evidence="1">DUF7480 domain-containing protein</fullName>
    </recommendedName>
</protein>
<dbReference type="Proteomes" id="UP000786875">
    <property type="component" value="Unassembled WGS sequence"/>
</dbReference>
<dbReference type="PROSITE" id="PS51257">
    <property type="entry name" value="PROKAR_LIPOPROTEIN"/>
    <property type="match status" value="1"/>
</dbReference>
<evidence type="ECO:0000313" key="2">
    <source>
        <dbReference type="EMBL" id="MBT0726859.1"/>
    </source>
</evidence>
<dbReference type="RefSeq" id="WP_214212671.1">
    <property type="nucleotide sequence ID" value="NZ_JABBFO010000003.1"/>
</dbReference>
<dbReference type="EMBL" id="JABBFO010000003">
    <property type="protein sequence ID" value="MBT0726859.1"/>
    <property type="molecule type" value="Genomic_DNA"/>
</dbReference>
<evidence type="ECO:0000259" key="1">
    <source>
        <dbReference type="Pfam" id="PF24295"/>
    </source>
</evidence>
<reference evidence="2 3" key="1">
    <citation type="submission" date="2020-04" db="EMBL/GenBank/DDBJ databases">
        <title>Genome sequencing of Rosenbergiella species.</title>
        <authorList>
            <person name="Alvarez-Perez S."/>
            <person name="Lievens B."/>
        </authorList>
    </citation>
    <scope>NUCLEOTIDE SEQUENCE [LARGE SCALE GENOMIC DNA]</scope>
    <source>
        <strain evidence="2 3">CdVSA20.1</strain>
    </source>
</reference>
<dbReference type="InterPro" id="IPR054657">
    <property type="entry name" value="T6SS_periplasmic_put"/>
</dbReference>
<gene>
    <name evidence="2" type="ORF">HGT73_05585</name>
</gene>
<comment type="caution">
    <text evidence="2">The sequence shown here is derived from an EMBL/GenBank/DDBJ whole genome shotgun (WGS) entry which is preliminary data.</text>
</comment>
<dbReference type="NCBIfam" id="NF045617">
    <property type="entry name" value="mostly_LP"/>
    <property type="match status" value="1"/>
</dbReference>
<dbReference type="Pfam" id="PF24295">
    <property type="entry name" value="DUF7480"/>
    <property type="match status" value="1"/>
</dbReference>
<keyword evidence="3" id="KW-1185">Reference proteome</keyword>
<accession>A0ABS5T3C6</accession>
<dbReference type="InterPro" id="IPR055903">
    <property type="entry name" value="DUF7480"/>
</dbReference>
<evidence type="ECO:0000313" key="3">
    <source>
        <dbReference type="Proteomes" id="UP000786875"/>
    </source>
</evidence>
<feature type="domain" description="DUF7480" evidence="1">
    <location>
        <begin position="29"/>
        <end position="114"/>
    </location>
</feature>
<proteinExistence type="predicted"/>
<sequence length="118" mass="13490">MKNRIWLATIFLLTGCPGPGDRMIDRKFTTVSIKDKQVCVVSPLEPQQRITAIQINSDTNDSLHEIFDDKPIYVPKGECLPVFGFRFRFGVRYNVAYGVQSKRSAPYLVIAEFSYPKE</sequence>